<protein>
    <recommendedName>
        <fullName evidence="4">CRISPR-associated endoribonuclease</fullName>
    </recommendedName>
</protein>
<evidence type="ECO:0000256" key="2">
    <source>
        <dbReference type="ARBA" id="ARBA00022884"/>
    </source>
</evidence>
<evidence type="ECO:0000256" key="1">
    <source>
        <dbReference type="ARBA" id="ARBA00005937"/>
    </source>
</evidence>
<dbReference type="CDD" id="cd21140">
    <property type="entry name" value="Cas6_I-like"/>
    <property type="match status" value="1"/>
</dbReference>
<feature type="domain" description="CRISPR associated protein Cas6 C-terminal" evidence="5">
    <location>
        <begin position="124"/>
        <end position="256"/>
    </location>
</feature>
<comment type="caution">
    <text evidence="6">The sequence shown here is derived from an EMBL/GenBank/DDBJ whole genome shotgun (WGS) entry which is preliminary data.</text>
</comment>
<dbReference type="AlphaFoldDB" id="A0A101EK39"/>
<organism evidence="6 7">
    <name type="scientific">Thermococcus sibiricus</name>
    <dbReference type="NCBI Taxonomy" id="172049"/>
    <lineage>
        <taxon>Archaea</taxon>
        <taxon>Methanobacteriati</taxon>
        <taxon>Methanobacteriota</taxon>
        <taxon>Thermococci</taxon>
        <taxon>Thermococcales</taxon>
        <taxon>Thermococcaceae</taxon>
        <taxon>Thermococcus</taxon>
    </lineage>
</organism>
<dbReference type="RefSeq" id="WP_283217980.1">
    <property type="nucleotide sequence ID" value="NZ_LGFD01000073.1"/>
</dbReference>
<dbReference type="InterPro" id="IPR010156">
    <property type="entry name" value="CRISPR-assoc_prot_Cas6"/>
</dbReference>
<keyword evidence="2" id="KW-0694">RNA-binding</keyword>
<dbReference type="Gene3D" id="3.30.70.1900">
    <property type="match status" value="1"/>
</dbReference>
<dbReference type="GO" id="GO:0003723">
    <property type="term" value="F:RNA binding"/>
    <property type="evidence" value="ECO:0007669"/>
    <property type="project" value="UniProtKB-KW"/>
</dbReference>
<comment type="similarity">
    <text evidence="1 4">Belongs to the CRISPR-associated protein Cas6/Cse3/CasE family.</text>
</comment>
<evidence type="ECO:0000259" key="5">
    <source>
        <dbReference type="Pfam" id="PF01881"/>
    </source>
</evidence>
<dbReference type="PANTHER" id="PTHR36984">
    <property type="entry name" value="CRISPR-ASSOCIATED ENDORIBONUCLEASE CAS6 1"/>
    <property type="match status" value="1"/>
</dbReference>
<sequence length="261" mass="30498">MRIRLLLHFEPPFLIPYDYPRYLYSFLLHAIKLADKEVAERVHNNKRDIKFVASKFKPVGRTKRVNEGLLVESGTVELHVASTEETILRVLVEGLGYGIGELHVRGQRPLHYEARPEETPEHLSGKRFKTISPVNVYYNNPPNGFKQWDLSPVGQPNSPFENEPEVWKRLVFENLKSKYLMVYGEPYNGDFDIKVLTKKPKSKKFFIKRDKKTGKPIYARAWEFDFKMWGEEELLRVAYDLGLGMRNPHGFGMIEMEKGLR</sequence>
<dbReference type="PATRIC" id="fig|172049.5.peg.226"/>
<reference evidence="7" key="1">
    <citation type="journal article" date="2015" name="MBio">
        <title>Genome-Resolved Metagenomic Analysis Reveals Roles for Candidate Phyla and Other Microbial Community Members in Biogeochemical Transformations in Oil Reservoirs.</title>
        <authorList>
            <person name="Hu P."/>
            <person name="Tom L."/>
            <person name="Singh A."/>
            <person name="Thomas B.C."/>
            <person name="Baker B.J."/>
            <person name="Piceno Y.M."/>
            <person name="Andersen G.L."/>
            <person name="Banfield J.F."/>
        </authorList>
    </citation>
    <scope>NUCLEOTIDE SEQUENCE [LARGE SCALE GENOMIC DNA]</scope>
</reference>
<dbReference type="Gene3D" id="3.30.70.1890">
    <property type="match status" value="1"/>
</dbReference>
<dbReference type="GO" id="GO:0051607">
    <property type="term" value="P:defense response to virus"/>
    <property type="evidence" value="ECO:0007669"/>
    <property type="project" value="UniProtKB-KW"/>
</dbReference>
<evidence type="ECO:0000313" key="6">
    <source>
        <dbReference type="EMBL" id="KUK16723.1"/>
    </source>
</evidence>
<dbReference type="Pfam" id="PF01881">
    <property type="entry name" value="Cas_Cas6_C"/>
    <property type="match status" value="1"/>
</dbReference>
<dbReference type="InterPro" id="IPR049435">
    <property type="entry name" value="Cas_Cas6_C"/>
</dbReference>
<dbReference type="Pfam" id="PF21350">
    <property type="entry name" value="Cas6_I-A"/>
    <property type="match status" value="1"/>
</dbReference>
<dbReference type="PIRSF" id="PIRSF005054">
    <property type="entry name" value="PF1131"/>
    <property type="match status" value="1"/>
</dbReference>
<dbReference type="GO" id="GO:0016788">
    <property type="term" value="F:hydrolase activity, acting on ester bonds"/>
    <property type="evidence" value="ECO:0007669"/>
    <property type="project" value="InterPro"/>
</dbReference>
<proteinExistence type="inferred from homology"/>
<dbReference type="InterPro" id="IPR045747">
    <property type="entry name" value="CRISPR-assoc_prot_Cas6_N_sf"/>
</dbReference>
<evidence type="ECO:0000256" key="3">
    <source>
        <dbReference type="ARBA" id="ARBA00023118"/>
    </source>
</evidence>
<name>A0A101EK39_9EURY</name>
<dbReference type="PANTHER" id="PTHR36984:SF1">
    <property type="entry name" value="CRISPR-ASSOCIATED ENDORIBONUCLEASE CAS6 1"/>
    <property type="match status" value="1"/>
</dbReference>
<evidence type="ECO:0000256" key="4">
    <source>
        <dbReference type="PIRNR" id="PIRNR005054"/>
    </source>
</evidence>
<gene>
    <name evidence="6" type="ORF">XD54_1989</name>
</gene>
<dbReference type="NCBIfam" id="TIGR01877">
    <property type="entry name" value="cas_cas6"/>
    <property type="match status" value="1"/>
</dbReference>
<comment type="function">
    <text evidence="4">CRISPR (clustered regularly interspaced short palindromic repeat), is an adaptive immune system that provides protection against mobile genetic elements (viruses, transposable elements and conjugative plasmids). CRISPR clusters contain sequences complementary to antecedent mobile elements and target invading nucleic acids. CRISPR clusters are transcribed and processed into CRISPR RNA (crRNA).</text>
</comment>
<dbReference type="EMBL" id="LGFD01000073">
    <property type="protein sequence ID" value="KUK16723.1"/>
    <property type="molecule type" value="Genomic_DNA"/>
</dbReference>
<evidence type="ECO:0000313" key="7">
    <source>
        <dbReference type="Proteomes" id="UP000053911"/>
    </source>
</evidence>
<dbReference type="Proteomes" id="UP000053911">
    <property type="component" value="Unassembled WGS sequence"/>
</dbReference>
<accession>A0A101EK39</accession>
<keyword evidence="3" id="KW-0051">Antiviral defense</keyword>